<dbReference type="PROSITE" id="PS50846">
    <property type="entry name" value="HMA_2"/>
    <property type="match status" value="1"/>
</dbReference>
<dbReference type="SUPFAM" id="SSF81665">
    <property type="entry name" value="Calcium ATPase, transmembrane domain M"/>
    <property type="match status" value="1"/>
</dbReference>
<dbReference type="SFLD" id="SFLDG00002">
    <property type="entry name" value="C1.7:_P-type_atpase_like"/>
    <property type="match status" value="1"/>
</dbReference>
<dbReference type="InterPro" id="IPR023214">
    <property type="entry name" value="HAD_sf"/>
</dbReference>
<dbReference type="InterPro" id="IPR051014">
    <property type="entry name" value="Cation_Transport_ATPase_IB"/>
</dbReference>
<evidence type="ECO:0000256" key="1">
    <source>
        <dbReference type="ARBA" id="ARBA00004141"/>
    </source>
</evidence>
<dbReference type="InterPro" id="IPR008250">
    <property type="entry name" value="ATPase_P-typ_transduc_dom_A_sf"/>
</dbReference>
<keyword evidence="8 12" id="KW-0472">Membrane</keyword>
<keyword evidence="5" id="KW-0067">ATP-binding</keyword>
<dbReference type="PRINTS" id="PR00119">
    <property type="entry name" value="CATATPASE"/>
</dbReference>
<dbReference type="NCBIfam" id="TIGR01494">
    <property type="entry name" value="ATPase_P-type"/>
    <property type="match status" value="2"/>
</dbReference>
<dbReference type="InterPro" id="IPR036163">
    <property type="entry name" value="HMA_dom_sf"/>
</dbReference>
<keyword evidence="7 12" id="KW-1133">Transmembrane helix</keyword>
<dbReference type="SUPFAM" id="SSF81653">
    <property type="entry name" value="Calcium ATPase, transduction domain A"/>
    <property type="match status" value="1"/>
</dbReference>
<evidence type="ECO:0000256" key="2">
    <source>
        <dbReference type="ARBA" id="ARBA00006024"/>
    </source>
</evidence>
<feature type="transmembrane region" description="Helical" evidence="12">
    <location>
        <begin position="373"/>
        <end position="394"/>
    </location>
</feature>
<organism evidence="14 15">
    <name type="scientific">Pigmentiphaga soli</name>
    <dbReference type="NCBI Taxonomy" id="1007095"/>
    <lineage>
        <taxon>Bacteria</taxon>
        <taxon>Pseudomonadati</taxon>
        <taxon>Pseudomonadota</taxon>
        <taxon>Betaproteobacteria</taxon>
        <taxon>Burkholderiales</taxon>
        <taxon>Alcaligenaceae</taxon>
        <taxon>Pigmentiphaga</taxon>
    </lineage>
</organism>
<dbReference type="InterPro" id="IPR023298">
    <property type="entry name" value="ATPase_P-typ_TM_dom_sf"/>
</dbReference>
<comment type="catalytic activity">
    <reaction evidence="10">
        <text>Zn(2+)(in) + ATP + H2O = Zn(2+)(out) + ADP + phosphate + H(+)</text>
        <dbReference type="Rhea" id="RHEA:20621"/>
        <dbReference type="ChEBI" id="CHEBI:15377"/>
        <dbReference type="ChEBI" id="CHEBI:15378"/>
        <dbReference type="ChEBI" id="CHEBI:29105"/>
        <dbReference type="ChEBI" id="CHEBI:30616"/>
        <dbReference type="ChEBI" id="CHEBI:43474"/>
        <dbReference type="ChEBI" id="CHEBI:456216"/>
        <dbReference type="EC" id="7.2.2.12"/>
    </reaction>
</comment>
<evidence type="ECO:0000256" key="9">
    <source>
        <dbReference type="ARBA" id="ARBA00039097"/>
    </source>
</evidence>
<accession>A0ABP8H8Y2</accession>
<dbReference type="Gene3D" id="3.40.50.1000">
    <property type="entry name" value="HAD superfamily/HAD-like"/>
    <property type="match status" value="1"/>
</dbReference>
<sequence length="789" mass="79965">MSTSHTLKLRIEGMDCASCALKIENAMKRLPGVSDIQVSYGQESLSLTFDEGRTSRVAIENKIRTLGYKPVGGAGQARGRDGAHGLGQGHARGHDHAHDHGHAHGHAHDHAGPARGPWWRGRNAVLTAAIGVLFLVAATVAHAAPEAARWAYAAAALVAVAPFARRAYAGAVSGTPFSIEMLMTIAAVGAILIGAVEEAVVVVFLFALGELLETIAAGKARAGIESLAALVPREALRERAGGLGVAGSAGVAEGAGSTDDAAGAVELERVPASALAVGDIVVVRPGDRVPSDGRVIGGAAEVDEAPVTGESVPVAKAAGAEVYAGSISTNGELRVEVSRAAADNTIARIVHLVEQAQESKAPTARLIDRFSRWYTPAAMGAALLVAIVPPLLFGAAWTTWIYRALATLLIACPCALVISTPAAIASALAAGARRGLLVKGGAALETLGRVRTVAFDKTGTLTIGRPQVTDIVPVAGAAGGEPVAPVAPDAGTGTGSGTGGIPAIHPAAENDLLAMAAAVERKTSHPLGAAIVAAAAARGLELPASYGAALTVPGKAVTARLKGGFASVGSPRYAAEQAPLEKPLQQRLEALEQEGKTVVAVLSGKRLAGLIALRDEPRDDAARAVGALHRMGVDTVMLTGDNRRTARAVGSAVGVRPVAELLPDAKLAEIAALRQNGSVAMVGDGINDAPALAAASVGIAMGSGTDVALETADAALLHDRVAGVAELIALSRATLSNIWQNIGIALGLKAVFLATTLLGVTSLWMAILADTGATVLVTANALRLLRRGR</sequence>
<evidence type="ECO:0000256" key="11">
    <source>
        <dbReference type="SAM" id="MobiDB-lite"/>
    </source>
</evidence>
<dbReference type="SUPFAM" id="SSF56784">
    <property type="entry name" value="HAD-like"/>
    <property type="match status" value="1"/>
</dbReference>
<dbReference type="InterPro" id="IPR006121">
    <property type="entry name" value="HMA_dom"/>
</dbReference>
<dbReference type="InterPro" id="IPR018303">
    <property type="entry name" value="ATPase_P-typ_P_site"/>
</dbReference>
<feature type="transmembrane region" description="Helical" evidence="12">
    <location>
        <begin position="400"/>
        <end position="429"/>
    </location>
</feature>
<dbReference type="PANTHER" id="PTHR48085">
    <property type="entry name" value="CADMIUM/ZINC-TRANSPORTING ATPASE HMA2-RELATED"/>
    <property type="match status" value="1"/>
</dbReference>
<keyword evidence="15" id="KW-1185">Reference proteome</keyword>
<proteinExistence type="inferred from homology"/>
<dbReference type="EC" id="7.2.2.12" evidence="9"/>
<protein>
    <recommendedName>
        <fullName evidence="9">P-type Zn(2+) transporter</fullName>
        <ecNumber evidence="9">7.2.2.12</ecNumber>
    </recommendedName>
</protein>
<evidence type="ECO:0000256" key="6">
    <source>
        <dbReference type="ARBA" id="ARBA00022967"/>
    </source>
</evidence>
<dbReference type="Proteomes" id="UP001501671">
    <property type="component" value="Unassembled WGS sequence"/>
</dbReference>
<dbReference type="InterPro" id="IPR059000">
    <property type="entry name" value="ATPase_P-type_domA"/>
</dbReference>
<dbReference type="InterPro" id="IPR044492">
    <property type="entry name" value="P_typ_ATPase_HD_dom"/>
</dbReference>
<evidence type="ECO:0000256" key="12">
    <source>
        <dbReference type="SAM" id="Phobius"/>
    </source>
</evidence>
<feature type="domain" description="HMA" evidence="13">
    <location>
        <begin position="5"/>
        <end position="71"/>
    </location>
</feature>
<evidence type="ECO:0000256" key="7">
    <source>
        <dbReference type="ARBA" id="ARBA00022989"/>
    </source>
</evidence>
<name>A0ABP8H8Y2_9BURK</name>
<feature type="transmembrane region" description="Helical" evidence="12">
    <location>
        <begin position="150"/>
        <end position="168"/>
    </location>
</feature>
<keyword evidence="6" id="KW-1278">Translocase</keyword>
<dbReference type="Gene3D" id="3.30.70.100">
    <property type="match status" value="1"/>
</dbReference>
<gene>
    <name evidence="14" type="ORF">GCM10023144_29970</name>
</gene>
<dbReference type="Gene3D" id="2.70.150.10">
    <property type="entry name" value="Calcium-transporting ATPase, cytoplasmic transduction domain A"/>
    <property type="match status" value="1"/>
</dbReference>
<evidence type="ECO:0000256" key="4">
    <source>
        <dbReference type="ARBA" id="ARBA00022741"/>
    </source>
</evidence>
<dbReference type="SFLD" id="SFLDF00027">
    <property type="entry name" value="p-type_atpase"/>
    <property type="match status" value="1"/>
</dbReference>
<evidence type="ECO:0000256" key="8">
    <source>
        <dbReference type="ARBA" id="ARBA00023136"/>
    </source>
</evidence>
<dbReference type="PROSITE" id="PS00154">
    <property type="entry name" value="ATPASE_E1_E2"/>
    <property type="match status" value="1"/>
</dbReference>
<evidence type="ECO:0000256" key="5">
    <source>
        <dbReference type="ARBA" id="ARBA00022840"/>
    </source>
</evidence>
<dbReference type="Pfam" id="PF00122">
    <property type="entry name" value="E1-E2_ATPase"/>
    <property type="match status" value="1"/>
</dbReference>
<comment type="caution">
    <text evidence="14">The sequence shown here is derived from an EMBL/GenBank/DDBJ whole genome shotgun (WGS) entry which is preliminary data.</text>
</comment>
<dbReference type="CDD" id="cd00371">
    <property type="entry name" value="HMA"/>
    <property type="match status" value="1"/>
</dbReference>
<dbReference type="SUPFAM" id="SSF55008">
    <property type="entry name" value="HMA, heavy metal-associated domain"/>
    <property type="match status" value="1"/>
</dbReference>
<evidence type="ECO:0000313" key="14">
    <source>
        <dbReference type="EMBL" id="GAA4336031.1"/>
    </source>
</evidence>
<evidence type="ECO:0000259" key="13">
    <source>
        <dbReference type="PROSITE" id="PS50846"/>
    </source>
</evidence>
<dbReference type="InterPro" id="IPR023299">
    <property type="entry name" value="ATPase_P-typ_cyto_dom_N"/>
</dbReference>
<comment type="subcellular location">
    <subcellularLocation>
        <location evidence="1">Membrane</location>
        <topology evidence="1">Multi-pass membrane protein</topology>
    </subcellularLocation>
</comment>
<reference evidence="15" key="1">
    <citation type="journal article" date="2019" name="Int. J. Syst. Evol. Microbiol.">
        <title>The Global Catalogue of Microorganisms (GCM) 10K type strain sequencing project: providing services to taxonomists for standard genome sequencing and annotation.</title>
        <authorList>
            <consortium name="The Broad Institute Genomics Platform"/>
            <consortium name="The Broad Institute Genome Sequencing Center for Infectious Disease"/>
            <person name="Wu L."/>
            <person name="Ma J."/>
        </authorList>
    </citation>
    <scope>NUCLEOTIDE SEQUENCE [LARGE SCALE GENOMIC DNA]</scope>
    <source>
        <strain evidence="15">JCM 17666</strain>
    </source>
</reference>
<keyword evidence="3 12" id="KW-0812">Transmembrane</keyword>
<dbReference type="EMBL" id="BAABFO010000014">
    <property type="protein sequence ID" value="GAA4336031.1"/>
    <property type="molecule type" value="Genomic_DNA"/>
</dbReference>
<feature type="region of interest" description="Disordered" evidence="11">
    <location>
        <begin position="70"/>
        <end position="114"/>
    </location>
</feature>
<comment type="similarity">
    <text evidence="2">Belongs to the cation transport ATPase (P-type) (TC 3.A.3) family. Type IB subfamily.</text>
</comment>
<feature type="compositionally biased region" description="Basic and acidic residues" evidence="11">
    <location>
        <begin position="92"/>
        <end position="112"/>
    </location>
</feature>
<dbReference type="PANTHER" id="PTHR48085:SF5">
    <property type="entry name" value="CADMIUM_ZINC-TRANSPORTING ATPASE HMA4-RELATED"/>
    <property type="match status" value="1"/>
</dbReference>
<evidence type="ECO:0000313" key="15">
    <source>
        <dbReference type="Proteomes" id="UP001501671"/>
    </source>
</evidence>
<feature type="transmembrane region" description="Helical" evidence="12">
    <location>
        <begin position="764"/>
        <end position="785"/>
    </location>
</feature>
<dbReference type="SFLD" id="SFLDS00003">
    <property type="entry name" value="Haloacid_Dehalogenase"/>
    <property type="match status" value="1"/>
</dbReference>
<dbReference type="Gene3D" id="3.40.1110.10">
    <property type="entry name" value="Calcium-transporting ATPase, cytoplasmic domain N"/>
    <property type="match status" value="1"/>
</dbReference>
<dbReference type="Pfam" id="PF00403">
    <property type="entry name" value="HMA"/>
    <property type="match status" value="1"/>
</dbReference>
<keyword evidence="4" id="KW-0547">Nucleotide-binding</keyword>
<feature type="transmembrane region" description="Helical" evidence="12">
    <location>
        <begin position="124"/>
        <end position="144"/>
    </location>
</feature>
<dbReference type="Pfam" id="PF00702">
    <property type="entry name" value="Hydrolase"/>
    <property type="match status" value="1"/>
</dbReference>
<dbReference type="InterPro" id="IPR001757">
    <property type="entry name" value="P_typ_ATPase"/>
</dbReference>
<evidence type="ECO:0000256" key="10">
    <source>
        <dbReference type="ARBA" id="ARBA00047308"/>
    </source>
</evidence>
<evidence type="ECO:0000256" key="3">
    <source>
        <dbReference type="ARBA" id="ARBA00022692"/>
    </source>
</evidence>
<dbReference type="InterPro" id="IPR036412">
    <property type="entry name" value="HAD-like_sf"/>
</dbReference>